<gene>
    <name evidence="2" type="ORF">E3J62_02855</name>
</gene>
<evidence type="ECO:0000313" key="3">
    <source>
        <dbReference type="Proteomes" id="UP000315525"/>
    </source>
</evidence>
<dbReference type="EMBL" id="SOJN01000038">
    <property type="protein sequence ID" value="TET46919.1"/>
    <property type="molecule type" value="Genomic_DNA"/>
</dbReference>
<accession>A0A523UX01</accession>
<dbReference type="AlphaFoldDB" id="A0A523UX01"/>
<protein>
    <submittedName>
        <fullName evidence="2">Uncharacterized protein</fullName>
    </submittedName>
</protein>
<reference evidence="2 3" key="1">
    <citation type="submission" date="2019-03" db="EMBL/GenBank/DDBJ databases">
        <title>Metabolic potential of uncultured bacteria and archaea associated with petroleum seepage in deep-sea sediments.</title>
        <authorList>
            <person name="Dong X."/>
            <person name="Hubert C."/>
        </authorList>
    </citation>
    <scope>NUCLEOTIDE SEQUENCE [LARGE SCALE GENOMIC DNA]</scope>
    <source>
        <strain evidence="2">E44_bin18</strain>
    </source>
</reference>
<comment type="caution">
    <text evidence="2">The sequence shown here is derived from an EMBL/GenBank/DDBJ whole genome shotgun (WGS) entry which is preliminary data.</text>
</comment>
<organism evidence="2 3">
    <name type="scientific">candidate division TA06 bacterium</name>
    <dbReference type="NCBI Taxonomy" id="2250710"/>
    <lineage>
        <taxon>Bacteria</taxon>
        <taxon>Bacteria division TA06</taxon>
    </lineage>
</organism>
<feature type="region of interest" description="Disordered" evidence="1">
    <location>
        <begin position="39"/>
        <end position="71"/>
    </location>
</feature>
<evidence type="ECO:0000256" key="1">
    <source>
        <dbReference type="SAM" id="MobiDB-lite"/>
    </source>
</evidence>
<sequence>MARKKTAAQIKYMIKVKKKKATGLERELKKTKFAVKKLEKSMKAAAKPKKKTAKKKKKRKTAARRKKKTYW</sequence>
<dbReference type="Proteomes" id="UP000315525">
    <property type="component" value="Unassembled WGS sequence"/>
</dbReference>
<feature type="compositionally biased region" description="Basic residues" evidence="1">
    <location>
        <begin position="46"/>
        <end position="71"/>
    </location>
</feature>
<evidence type="ECO:0000313" key="2">
    <source>
        <dbReference type="EMBL" id="TET46919.1"/>
    </source>
</evidence>
<name>A0A523UX01_UNCT6</name>
<proteinExistence type="predicted"/>